<dbReference type="EMBL" id="CP001614">
    <property type="protein sequence ID" value="ACR11672.1"/>
    <property type="molecule type" value="Genomic_DNA"/>
</dbReference>
<dbReference type="eggNOG" id="ENOG5032W1H">
    <property type="taxonomic scope" value="Bacteria"/>
</dbReference>
<keyword evidence="2" id="KW-1185">Reference proteome</keyword>
<dbReference type="AlphaFoldDB" id="C5BTC8"/>
<dbReference type="Proteomes" id="UP000009080">
    <property type="component" value="Chromosome"/>
</dbReference>
<reference evidence="1 2" key="1">
    <citation type="journal article" date="2009" name="PLoS ONE">
        <title>The complete genome of Teredinibacter turnerae T7901: an intracellular endosymbiont of marine wood-boring bivalves (shipworms).</title>
        <authorList>
            <person name="Yang J.C."/>
            <person name="Madupu R."/>
            <person name="Durkin A.S."/>
            <person name="Ekborg N.A."/>
            <person name="Pedamallu C.S."/>
            <person name="Hostetler J.B."/>
            <person name="Radune D."/>
            <person name="Toms B.S."/>
            <person name="Henrissat B."/>
            <person name="Coutinho P.M."/>
            <person name="Schwarz S."/>
            <person name="Field L."/>
            <person name="Trindade-Silva A.E."/>
            <person name="Soares C.A.G."/>
            <person name="Elshahawi S."/>
            <person name="Hanora A."/>
            <person name="Schmidt E.W."/>
            <person name="Haygood M.G."/>
            <person name="Posfai J."/>
            <person name="Benner J."/>
            <person name="Madinger C."/>
            <person name="Nove J."/>
            <person name="Anton B."/>
            <person name="Chaudhary K."/>
            <person name="Foster J."/>
            <person name="Holman A."/>
            <person name="Kumar S."/>
            <person name="Lessard P.A."/>
            <person name="Luyten Y.A."/>
            <person name="Slatko B."/>
            <person name="Wood N."/>
            <person name="Wu B."/>
            <person name="Teplitski M."/>
            <person name="Mougous J.D."/>
            <person name="Ward N."/>
            <person name="Eisen J.A."/>
            <person name="Badger J.H."/>
            <person name="Distel D.L."/>
        </authorList>
    </citation>
    <scope>NUCLEOTIDE SEQUENCE [LARGE SCALE GENOMIC DNA]</scope>
    <source>
        <strain evidence="2">ATCC 39867 / T7901</strain>
    </source>
</reference>
<evidence type="ECO:0000313" key="2">
    <source>
        <dbReference type="Proteomes" id="UP000009080"/>
    </source>
</evidence>
<sequence length="88" mass="10082">MKPVEKQVMSLLYASVSHLPGNLFDESMHQFIERTRHSLTEDIKLEIYEQRVLAETVLSRPVMKEFKARIRSAGLFAACDIQATETLS</sequence>
<evidence type="ECO:0000313" key="1">
    <source>
        <dbReference type="EMBL" id="ACR11672.1"/>
    </source>
</evidence>
<dbReference type="KEGG" id="ttu:TERTU_1557"/>
<proteinExistence type="predicted"/>
<dbReference type="STRING" id="377629.TERTU_1557"/>
<name>C5BTC8_TERTT</name>
<dbReference type="HOGENOM" id="CLU_2467963_0_0_6"/>
<organism evidence="1 2">
    <name type="scientific">Teredinibacter turnerae (strain ATCC 39867 / T7901)</name>
    <dbReference type="NCBI Taxonomy" id="377629"/>
    <lineage>
        <taxon>Bacteria</taxon>
        <taxon>Pseudomonadati</taxon>
        <taxon>Pseudomonadota</taxon>
        <taxon>Gammaproteobacteria</taxon>
        <taxon>Cellvibrionales</taxon>
        <taxon>Cellvibrionaceae</taxon>
        <taxon>Teredinibacter</taxon>
    </lineage>
</organism>
<gene>
    <name evidence="1" type="ordered locus">TERTU_1557</name>
</gene>
<protein>
    <submittedName>
        <fullName evidence="1">Uncharacterized protein</fullName>
    </submittedName>
</protein>
<accession>C5BTC8</accession>